<reference evidence="2" key="1">
    <citation type="submission" date="2020-08" db="EMBL/GenBank/DDBJ databases">
        <title>Mitochondrial genome sequences of powdery mildew pathogens.</title>
        <authorList>
            <person name="Zaccaron A."/>
            <person name="Stergiopoulos I."/>
        </authorList>
    </citation>
    <scope>NUCLEOTIDE SEQUENCE</scope>
    <source>
        <strain evidence="2">C</strain>
    </source>
</reference>
<organism evidence="2">
    <name type="scientific">Uncinula necator</name>
    <name type="common">Grape powdery mildew</name>
    <dbReference type="NCBI Taxonomy" id="52586"/>
    <lineage>
        <taxon>Eukaryota</taxon>
        <taxon>Fungi</taxon>
        <taxon>Dikarya</taxon>
        <taxon>Ascomycota</taxon>
        <taxon>Pezizomycotina</taxon>
        <taxon>Leotiomycetes</taxon>
        <taxon>Erysiphales</taxon>
        <taxon>Erysiphaceae</taxon>
        <taxon>Erysiphe</taxon>
    </lineage>
</organism>
<feature type="domain" description="Homing endonuclease LAGLIDADG" evidence="1">
    <location>
        <begin position="40"/>
        <end position="128"/>
    </location>
</feature>
<dbReference type="SUPFAM" id="SSF55608">
    <property type="entry name" value="Homing endonucleases"/>
    <property type="match status" value="1"/>
</dbReference>
<evidence type="ECO:0000259" key="1">
    <source>
        <dbReference type="Pfam" id="PF00961"/>
    </source>
</evidence>
<dbReference type="GeneID" id="65320146"/>
<dbReference type="Gene3D" id="3.10.28.10">
    <property type="entry name" value="Homing endonucleases"/>
    <property type="match status" value="1"/>
</dbReference>
<dbReference type="GO" id="GO:0004519">
    <property type="term" value="F:endonuclease activity"/>
    <property type="evidence" value="ECO:0007669"/>
    <property type="project" value="UniProtKB-KW"/>
</dbReference>
<dbReference type="InterPro" id="IPR027434">
    <property type="entry name" value="Homing_endonucl"/>
</dbReference>
<dbReference type="InterPro" id="IPR051289">
    <property type="entry name" value="LAGLIDADG_Endonuclease"/>
</dbReference>
<dbReference type="RefSeq" id="YP_010119123.1">
    <property type="nucleotide sequence ID" value="NC_056146.1"/>
</dbReference>
<proteinExistence type="predicted"/>
<dbReference type="InterPro" id="IPR004860">
    <property type="entry name" value="LAGLIDADG_dom"/>
</dbReference>
<dbReference type="Pfam" id="PF00961">
    <property type="entry name" value="LAGLIDADG_1"/>
    <property type="match status" value="1"/>
</dbReference>
<sequence length="154" mass="18054">MFLEKKNLRIIFFFLHQKLVPGGGTGWLSVGTRFLVEGTSFKILVRRNKNYKNWYSVSLRFSILLHEKDLDLLKRIHKYFGVGIISKQTNYNAVEFNVNSIDHLMVIIYHFNKYPLLTSKQLDLKLWSLAAKIISNKEHLTELKANCCTKIYSK</sequence>
<geneLocation type="mitochondrion" evidence="2"/>
<keyword evidence="2" id="KW-0496">Mitochondrion</keyword>
<dbReference type="GO" id="GO:0005739">
    <property type="term" value="C:mitochondrion"/>
    <property type="evidence" value="ECO:0007669"/>
    <property type="project" value="UniProtKB-ARBA"/>
</dbReference>
<protein>
    <submittedName>
        <fullName evidence="2">LAGLIDADG endonuclease domain-containing protein</fullName>
    </submittedName>
</protein>
<name>A0A7U1GFP8_UNCNE</name>
<dbReference type="PANTHER" id="PTHR36181">
    <property type="entry name" value="INTRON-ENCODED ENDONUCLEASE AI3-RELATED"/>
    <property type="match status" value="1"/>
</dbReference>
<keyword evidence="2" id="KW-0540">Nuclease</keyword>
<dbReference type="AlphaFoldDB" id="A0A7U1GFP8"/>
<evidence type="ECO:0000313" key="2">
    <source>
        <dbReference type="EMBL" id="QQY98216.1"/>
    </source>
</evidence>
<keyword evidence="2" id="KW-0255">Endonuclease</keyword>
<gene>
    <name evidence="2" type="primary">nad5-i2</name>
</gene>
<accession>A0A7U1GFP8</accession>
<dbReference type="PANTHER" id="PTHR36181:SF4">
    <property type="entry name" value="LAGLIDADG ENDONUCLEASE"/>
    <property type="match status" value="1"/>
</dbReference>
<dbReference type="EMBL" id="MT880588">
    <property type="protein sequence ID" value="QQY98216.1"/>
    <property type="molecule type" value="Genomic_DNA"/>
</dbReference>
<keyword evidence="2" id="KW-0378">Hydrolase</keyword>